<evidence type="ECO:0008006" key="5">
    <source>
        <dbReference type="Google" id="ProtNLM"/>
    </source>
</evidence>
<accession>A0A366LCD3</accession>
<dbReference type="Proteomes" id="UP000252081">
    <property type="component" value="Unassembled WGS sequence"/>
</dbReference>
<evidence type="ECO:0000313" key="3">
    <source>
        <dbReference type="EMBL" id="RBQ11555.1"/>
    </source>
</evidence>
<evidence type="ECO:0000256" key="2">
    <source>
        <dbReference type="ARBA" id="ARBA00022737"/>
    </source>
</evidence>
<dbReference type="PANTHER" id="PTHR24412">
    <property type="entry name" value="KELCH PROTEIN"/>
    <property type="match status" value="1"/>
</dbReference>
<dbReference type="InterPro" id="IPR015915">
    <property type="entry name" value="Kelch-typ_b-propeller"/>
</dbReference>
<name>A0A366LCD3_9SPHI</name>
<reference evidence="3 4" key="1">
    <citation type="submission" date="2018-07" db="EMBL/GenBank/DDBJ databases">
        <title>A draft genome of a endophytic bacteria, a new species of Pedobacter.</title>
        <authorList>
            <person name="Zhang Z.D."/>
            <person name="Chen Z.J."/>
        </authorList>
    </citation>
    <scope>NUCLEOTIDE SEQUENCE [LARGE SCALE GENOMIC DNA]</scope>
    <source>
        <strain evidence="3 4">RS10</strain>
    </source>
</reference>
<dbReference type="PANTHER" id="PTHR24412:SF489">
    <property type="entry name" value="RING FINGER DOMAIN AND KELCH REPEAT-CONTAINING PROTEIN DDB_G0271372"/>
    <property type="match status" value="1"/>
</dbReference>
<gene>
    <name evidence="3" type="ORF">DRW42_03580</name>
</gene>
<protein>
    <recommendedName>
        <fullName evidence="5">Galactose oxidase</fullName>
    </recommendedName>
</protein>
<keyword evidence="2" id="KW-0677">Repeat</keyword>
<dbReference type="Gene3D" id="2.120.10.80">
    <property type="entry name" value="Kelch-type beta propeller"/>
    <property type="match status" value="2"/>
</dbReference>
<keyword evidence="4" id="KW-1185">Reference proteome</keyword>
<evidence type="ECO:0000256" key="1">
    <source>
        <dbReference type="ARBA" id="ARBA00022441"/>
    </source>
</evidence>
<dbReference type="InterPro" id="IPR011043">
    <property type="entry name" value="Gal_Oxase/kelch_b-propeller"/>
</dbReference>
<sequence length="555" mass="62597">MGCKKADHPDPGPISPTDTVAAPVFETEVYSQTTDLVSIFVKYKLLVPETETGIFYNTDSLSLVSDQGKSAAGSKLSGGYVSYIKLDAPIPNYRVWYKLYYRDSAGKRVYSKIYRHDIEDFHVRNKYVMRGLAIDNNYGSELLINYEKGQYGTFDNSFCVLTPKKGLSFGRYKVTINGAEVPLGKTSNSLMPTELTQLIYDVPETISLGPARVDFYDQGKLVSTTEIIIIDGGLFDRVSHPVANNSYGDYFVYNNELYTYYNPWSEQGLPSNARFYKWSPISKVWTKLPAPPESRLSNHHAAQHLNGIIYFAPSTENDGNRYPFMYREVIWSFDPASSLWTKNVVFSTADPLKIRTVVFGDCFIQQGKMYCIVNVYKSGTISYEMDVYNPEDKSWRKFMDLPDDEDTMVHQAIINDGKAYLLISKTVYQLGTGDVTRNEFSQIDMERKTLVRKNWVPGVGVFLPNLASHKGKLYAYGGGDGQYSVIYSSLSAVYDTAADKWNPASPPGFYTAWASQTGGFLLSMNDQLYVGLGVDRHVPNTTDQTNSNIYRLLIR</sequence>
<dbReference type="AlphaFoldDB" id="A0A366LCD3"/>
<keyword evidence="1" id="KW-0880">Kelch repeat</keyword>
<evidence type="ECO:0000313" key="4">
    <source>
        <dbReference type="Proteomes" id="UP000252081"/>
    </source>
</evidence>
<organism evidence="3 4">
    <name type="scientific">Pedobacter miscanthi</name>
    <dbReference type="NCBI Taxonomy" id="2259170"/>
    <lineage>
        <taxon>Bacteria</taxon>
        <taxon>Pseudomonadati</taxon>
        <taxon>Bacteroidota</taxon>
        <taxon>Sphingobacteriia</taxon>
        <taxon>Sphingobacteriales</taxon>
        <taxon>Sphingobacteriaceae</taxon>
        <taxon>Pedobacter</taxon>
    </lineage>
</organism>
<comment type="caution">
    <text evidence="3">The sequence shown here is derived from an EMBL/GenBank/DDBJ whole genome shotgun (WGS) entry which is preliminary data.</text>
</comment>
<proteinExistence type="predicted"/>
<dbReference type="EMBL" id="QNQU01000002">
    <property type="protein sequence ID" value="RBQ11555.1"/>
    <property type="molecule type" value="Genomic_DNA"/>
</dbReference>
<dbReference type="SUPFAM" id="SSF50965">
    <property type="entry name" value="Galactose oxidase, central domain"/>
    <property type="match status" value="1"/>
</dbReference>